<comment type="caution">
    <text evidence="7">The sequence shown here is derived from an EMBL/GenBank/DDBJ whole genome shotgun (WGS) entry which is preliminary data.</text>
</comment>
<evidence type="ECO:0000259" key="6">
    <source>
        <dbReference type="Pfam" id="PF00933"/>
    </source>
</evidence>
<reference evidence="8" key="1">
    <citation type="journal article" date="2019" name="Int. J. Syst. Evol. Microbiol.">
        <title>The Global Catalogue of Microorganisms (GCM) 10K type strain sequencing project: providing services to taxonomists for standard genome sequencing and annotation.</title>
        <authorList>
            <consortium name="The Broad Institute Genomics Platform"/>
            <consortium name="The Broad Institute Genome Sequencing Center for Infectious Disease"/>
            <person name="Wu L."/>
            <person name="Ma J."/>
        </authorList>
    </citation>
    <scope>NUCLEOTIDE SEQUENCE [LARGE SCALE GENOMIC DNA]</scope>
    <source>
        <strain evidence="8">CCM 9110</strain>
    </source>
</reference>
<proteinExistence type="inferred from homology"/>
<dbReference type="InterPro" id="IPR050226">
    <property type="entry name" value="NagZ_Beta-hexosaminidase"/>
</dbReference>
<dbReference type="Pfam" id="PF00933">
    <property type="entry name" value="Glyco_hydro_3"/>
    <property type="match status" value="1"/>
</dbReference>
<keyword evidence="4 7" id="KW-0378">Hydrolase</keyword>
<evidence type="ECO:0000256" key="2">
    <source>
        <dbReference type="ARBA" id="ARBA00005336"/>
    </source>
</evidence>
<dbReference type="InterPro" id="IPR017853">
    <property type="entry name" value="GH"/>
</dbReference>
<evidence type="ECO:0000256" key="1">
    <source>
        <dbReference type="ARBA" id="ARBA00001231"/>
    </source>
</evidence>
<evidence type="ECO:0000256" key="3">
    <source>
        <dbReference type="ARBA" id="ARBA00012663"/>
    </source>
</evidence>
<name>A0ABW4BF71_9LACO</name>
<sequence>MTTIVNLSANPFNLTSQQDAQVRAKLSTMSEKEKIGQLFCLLGDYNTEKELKEVIDTYQPGGFMYRPQHSQKIQSLQRAAQRISKVPLLLGANLESGGDGIGTDGTFYGRQIEVAASNKPENAYRLGLVAAREGKAVGCNWAFAPVVDYNANFANPIINVRTYGDNPDTVIKMGLEYMRAAQGEHVAVAIKHFPGDGVDDRDQHLLTSVNSLSTEDWDKTYGKIYQTMIDNGALTVMAGHIYQPAYTRHFNPKIADKDIYPGSLSPELLQGLLRGKLGFNGMISTDATNMAGFSSQGKRSELLPQAINAGCDMLLFTRDLEEDYHFITAAVQNHTISQERLDEAVLRILATKAALKLFEAQAAGTLVPGEGALKVLQCPEHVQWAKDLAQQSVTLVKDKEHLMPLDSNRTKRLLVFVIGDVVSASGKPPVHNIFVDDLKKAGFEVTLFNEDDAELKSLLVAGSVSALTSRFDAAIYFANVKTASNQTTVRLNWLKPMGFNVPWFVHELPTIFISVANPYHLQDVPMVGTFINGYTANDYVPAAIVDKLVGRSPFQGVSPVDAFCGYWDTKL</sequence>
<keyword evidence="8" id="KW-1185">Reference proteome</keyword>
<dbReference type="CDD" id="cd03524">
    <property type="entry name" value="RPA2_OBF_family"/>
    <property type="match status" value="1"/>
</dbReference>
<dbReference type="PANTHER" id="PTHR30480:SF13">
    <property type="entry name" value="BETA-HEXOSAMINIDASE"/>
    <property type="match status" value="1"/>
</dbReference>
<comment type="similarity">
    <text evidence="2">Belongs to the glycosyl hydrolase 3 family.</text>
</comment>
<comment type="catalytic activity">
    <reaction evidence="1">
        <text>Hydrolysis of terminal non-reducing N-acetyl-D-hexosamine residues in N-acetyl-beta-D-hexosaminides.</text>
        <dbReference type="EC" id="3.2.1.52"/>
    </reaction>
</comment>
<dbReference type="EC" id="3.2.1.52" evidence="3"/>
<evidence type="ECO:0000256" key="4">
    <source>
        <dbReference type="ARBA" id="ARBA00022801"/>
    </source>
</evidence>
<dbReference type="SUPFAM" id="SSF51445">
    <property type="entry name" value="(Trans)glycosidases"/>
    <property type="match status" value="1"/>
</dbReference>
<dbReference type="PANTHER" id="PTHR30480">
    <property type="entry name" value="BETA-HEXOSAMINIDASE-RELATED"/>
    <property type="match status" value="1"/>
</dbReference>
<organism evidence="7 8">
    <name type="scientific">Lacticaseibacillus suilingensis</name>
    <dbReference type="NCBI Taxonomy" id="2799577"/>
    <lineage>
        <taxon>Bacteria</taxon>
        <taxon>Bacillati</taxon>
        <taxon>Bacillota</taxon>
        <taxon>Bacilli</taxon>
        <taxon>Lactobacillales</taxon>
        <taxon>Lactobacillaceae</taxon>
        <taxon>Lacticaseibacillus</taxon>
    </lineage>
</organism>
<dbReference type="Gene3D" id="3.40.50.1700">
    <property type="entry name" value="Glycoside hydrolase family 3 C-terminal domain"/>
    <property type="match status" value="1"/>
</dbReference>
<evidence type="ECO:0000313" key="7">
    <source>
        <dbReference type="EMBL" id="MFD1397762.1"/>
    </source>
</evidence>
<dbReference type="InterPro" id="IPR036962">
    <property type="entry name" value="Glyco_hydro_3_N_sf"/>
</dbReference>
<dbReference type="InterPro" id="IPR036881">
    <property type="entry name" value="Glyco_hydro_3_C_sf"/>
</dbReference>
<accession>A0ABW4BF71</accession>
<dbReference type="GO" id="GO:0016798">
    <property type="term" value="F:hydrolase activity, acting on glycosyl bonds"/>
    <property type="evidence" value="ECO:0007669"/>
    <property type="project" value="UniProtKB-KW"/>
</dbReference>
<keyword evidence="5 7" id="KW-0326">Glycosidase</keyword>
<evidence type="ECO:0000256" key="5">
    <source>
        <dbReference type="ARBA" id="ARBA00023295"/>
    </source>
</evidence>
<dbReference type="InterPro" id="IPR001764">
    <property type="entry name" value="Glyco_hydro_3_N"/>
</dbReference>
<evidence type="ECO:0000313" key="8">
    <source>
        <dbReference type="Proteomes" id="UP001597199"/>
    </source>
</evidence>
<dbReference type="Proteomes" id="UP001597199">
    <property type="component" value="Unassembled WGS sequence"/>
</dbReference>
<dbReference type="EMBL" id="JBHTOA010000002">
    <property type="protein sequence ID" value="MFD1397762.1"/>
    <property type="molecule type" value="Genomic_DNA"/>
</dbReference>
<feature type="domain" description="Glycoside hydrolase family 3 N-terminal" evidence="6">
    <location>
        <begin position="32"/>
        <end position="349"/>
    </location>
</feature>
<protein>
    <recommendedName>
        <fullName evidence="3">beta-N-acetylhexosaminidase</fullName>
        <ecNumber evidence="3">3.2.1.52</ecNumber>
    </recommendedName>
</protein>
<gene>
    <name evidence="7" type="ORF">ACFQ41_00390</name>
</gene>
<dbReference type="RefSeq" id="WP_204119859.1">
    <property type="nucleotide sequence ID" value="NZ_BOLV01000034.1"/>
</dbReference>
<dbReference type="Gene3D" id="3.20.20.300">
    <property type="entry name" value="Glycoside hydrolase, family 3, N-terminal domain"/>
    <property type="match status" value="1"/>
</dbReference>